<reference evidence="12 13" key="1">
    <citation type="submission" date="2019-03" db="EMBL/GenBank/DDBJ databases">
        <title>Genomic Encyclopedia of Type Strains, Phase IV (KMG-IV): sequencing the most valuable type-strain genomes for metagenomic binning, comparative biology and taxonomic classification.</title>
        <authorList>
            <person name="Goeker M."/>
        </authorList>
    </citation>
    <scope>NUCLEOTIDE SEQUENCE [LARGE SCALE GENOMIC DNA]</scope>
    <source>
        <strain evidence="12 13">DSM 29489</strain>
    </source>
</reference>
<evidence type="ECO:0000313" key="13">
    <source>
        <dbReference type="Proteomes" id="UP000295726"/>
    </source>
</evidence>
<dbReference type="PANTHER" id="PTHR21363">
    <property type="entry name" value="PREPHENATE DEHYDROGENASE"/>
    <property type="match status" value="1"/>
</dbReference>
<dbReference type="SUPFAM" id="SSF48179">
    <property type="entry name" value="6-phosphogluconate dehydrogenase C-terminal domain-like"/>
    <property type="match status" value="1"/>
</dbReference>
<evidence type="ECO:0000256" key="9">
    <source>
        <dbReference type="ARBA" id="ARBA00023141"/>
    </source>
</evidence>
<dbReference type="PROSITE" id="PS51176">
    <property type="entry name" value="PDH_ADH"/>
    <property type="match status" value="1"/>
</dbReference>
<keyword evidence="6" id="KW-0028">Amino-acid biosynthesis</keyword>
<sequence>MLTKKIGFIGLGLVGGSIAKAIRQYYPDYEVLAFDKNKETLALAVQEGTIRTFCSSIDKNFEGCSYIFLCAPITYNTAYLRQLKDFINTDCILTDVGSVKTSIHKEITRLGLEENFIGGHPMAGSEKSGYSNSKSILIENAYYILTPSAKVSSKKVDEYRTFVESLKALPIILDYKEHDYITGTISHLPHIIASSLVNFVHETDTEEELMKNLAAGGFKDITRIASSSPIMWQQICLKNKENISNILREYIETLKRALASIDKSSEEELFTFFETSKDYRDSMPNSSAGPIKKSFALYCDIIDETGGIATIATILASNNISIKNIGIVHNREFEEGVLRIEFYDELSSGKAAELLQKYRYIVYKV</sequence>
<dbReference type="SUPFAM" id="SSF55021">
    <property type="entry name" value="ACT-like"/>
    <property type="match status" value="1"/>
</dbReference>
<evidence type="ECO:0000256" key="5">
    <source>
        <dbReference type="ARBA" id="ARBA00022498"/>
    </source>
</evidence>
<dbReference type="GO" id="GO:0004665">
    <property type="term" value="F:prephenate dehydrogenase (NADP+) activity"/>
    <property type="evidence" value="ECO:0007669"/>
    <property type="project" value="InterPro"/>
</dbReference>
<keyword evidence="9" id="KW-0057">Aromatic amino acid biosynthesis</keyword>
<dbReference type="GO" id="GO:0070403">
    <property type="term" value="F:NAD+ binding"/>
    <property type="evidence" value="ECO:0007669"/>
    <property type="project" value="InterPro"/>
</dbReference>
<keyword evidence="13" id="KW-1185">Reference proteome</keyword>
<dbReference type="EC" id="1.3.1.12" evidence="3"/>
<gene>
    <name evidence="12" type="ORF">EDD59_10997</name>
</gene>
<dbReference type="InterPro" id="IPR008927">
    <property type="entry name" value="6-PGluconate_DH-like_C_sf"/>
</dbReference>
<comment type="catalytic activity">
    <reaction evidence="10">
        <text>prephenate + NAD(+) = 3-(4-hydroxyphenyl)pyruvate + CO2 + NADH</text>
        <dbReference type="Rhea" id="RHEA:13869"/>
        <dbReference type="ChEBI" id="CHEBI:16526"/>
        <dbReference type="ChEBI" id="CHEBI:29934"/>
        <dbReference type="ChEBI" id="CHEBI:36242"/>
        <dbReference type="ChEBI" id="CHEBI:57540"/>
        <dbReference type="ChEBI" id="CHEBI:57945"/>
        <dbReference type="EC" id="1.3.1.12"/>
    </reaction>
</comment>
<keyword evidence="7" id="KW-0560">Oxidoreductase</keyword>
<dbReference type="PANTHER" id="PTHR21363:SF0">
    <property type="entry name" value="PREPHENATE DEHYDROGENASE [NADP(+)]"/>
    <property type="match status" value="1"/>
</dbReference>
<dbReference type="Gene3D" id="1.10.3660.10">
    <property type="entry name" value="6-phosphogluconate dehydrogenase C-terminal like domain"/>
    <property type="match status" value="1"/>
</dbReference>
<evidence type="ECO:0000256" key="6">
    <source>
        <dbReference type="ARBA" id="ARBA00022605"/>
    </source>
</evidence>
<feature type="domain" description="Prephenate/arogenate dehydrogenase" evidence="11">
    <location>
        <begin position="4"/>
        <end position="291"/>
    </location>
</feature>
<evidence type="ECO:0000256" key="8">
    <source>
        <dbReference type="ARBA" id="ARBA00023027"/>
    </source>
</evidence>
<evidence type="ECO:0000259" key="11">
    <source>
        <dbReference type="PROSITE" id="PS51176"/>
    </source>
</evidence>
<dbReference type="RefSeq" id="WP_132380803.1">
    <property type="nucleotide sequence ID" value="NZ_SLZZ01000009.1"/>
</dbReference>
<evidence type="ECO:0000256" key="7">
    <source>
        <dbReference type="ARBA" id="ARBA00023002"/>
    </source>
</evidence>
<evidence type="ECO:0000256" key="4">
    <source>
        <dbReference type="ARBA" id="ARBA00016891"/>
    </source>
</evidence>
<dbReference type="AlphaFoldDB" id="A0A4R3K849"/>
<dbReference type="InterPro" id="IPR003099">
    <property type="entry name" value="Prephen_DH"/>
</dbReference>
<evidence type="ECO:0000256" key="3">
    <source>
        <dbReference type="ARBA" id="ARBA00012068"/>
    </source>
</evidence>
<organism evidence="12 13">
    <name type="scientific">Muricomes intestini</name>
    <dbReference type="NCBI Taxonomy" id="1796634"/>
    <lineage>
        <taxon>Bacteria</taxon>
        <taxon>Bacillati</taxon>
        <taxon>Bacillota</taxon>
        <taxon>Clostridia</taxon>
        <taxon>Lachnospirales</taxon>
        <taxon>Lachnospiraceae</taxon>
        <taxon>Muricomes</taxon>
    </lineage>
</organism>
<dbReference type="InterPro" id="IPR046825">
    <property type="entry name" value="PDH_C"/>
</dbReference>
<dbReference type="Gene3D" id="3.40.50.720">
    <property type="entry name" value="NAD(P)-binding Rossmann-like Domain"/>
    <property type="match status" value="1"/>
</dbReference>
<protein>
    <recommendedName>
        <fullName evidence="4">Prephenate dehydrogenase</fullName>
        <ecNumber evidence="3">1.3.1.12</ecNumber>
    </recommendedName>
</protein>
<dbReference type="Proteomes" id="UP000295726">
    <property type="component" value="Unassembled WGS sequence"/>
</dbReference>
<dbReference type="EMBL" id="SLZZ01000009">
    <property type="protein sequence ID" value="TCS79164.1"/>
    <property type="molecule type" value="Genomic_DNA"/>
</dbReference>
<dbReference type="FunFam" id="1.10.3660.10:FF:000003">
    <property type="entry name" value="Prephenate dehydrogenase"/>
    <property type="match status" value="1"/>
</dbReference>
<accession>A0A4R3K849</accession>
<dbReference type="Pfam" id="PF20463">
    <property type="entry name" value="PDH_C"/>
    <property type="match status" value="1"/>
</dbReference>
<dbReference type="GO" id="GO:0006571">
    <property type="term" value="P:tyrosine biosynthetic process"/>
    <property type="evidence" value="ECO:0007669"/>
    <property type="project" value="UniProtKB-KW"/>
</dbReference>
<dbReference type="InterPro" id="IPR050812">
    <property type="entry name" value="Preph/Arog_dehydrog"/>
</dbReference>
<evidence type="ECO:0000256" key="1">
    <source>
        <dbReference type="ARBA" id="ARBA00005067"/>
    </source>
</evidence>
<name>A0A4R3K849_9FIRM</name>
<keyword evidence="5" id="KW-0827">Tyrosine biosynthesis</keyword>
<dbReference type="FunFam" id="3.40.50.720:FF:000208">
    <property type="entry name" value="Prephenate dehydrogenase"/>
    <property type="match status" value="1"/>
</dbReference>
<keyword evidence="8" id="KW-0520">NAD</keyword>
<comment type="caution">
    <text evidence="12">The sequence shown here is derived from an EMBL/GenBank/DDBJ whole genome shotgun (WGS) entry which is preliminary data.</text>
</comment>
<evidence type="ECO:0000256" key="10">
    <source>
        <dbReference type="ARBA" id="ARBA00049260"/>
    </source>
</evidence>
<dbReference type="SUPFAM" id="SSF51735">
    <property type="entry name" value="NAD(P)-binding Rossmann-fold domains"/>
    <property type="match status" value="1"/>
</dbReference>
<evidence type="ECO:0000313" key="12">
    <source>
        <dbReference type="EMBL" id="TCS79164.1"/>
    </source>
</evidence>
<dbReference type="OrthoDB" id="9802008at2"/>
<proteinExistence type="inferred from homology"/>
<comment type="pathway">
    <text evidence="1">Amino-acid biosynthesis; L-tyrosine biosynthesis; (4-hydroxyphenyl)pyruvate from prephenate (NAD(+) route): step 1/1.</text>
</comment>
<evidence type="ECO:0000256" key="2">
    <source>
        <dbReference type="ARBA" id="ARBA00007964"/>
    </source>
</evidence>
<dbReference type="InterPro" id="IPR046826">
    <property type="entry name" value="PDH_N"/>
</dbReference>
<dbReference type="Pfam" id="PF02153">
    <property type="entry name" value="PDH_N"/>
    <property type="match status" value="1"/>
</dbReference>
<dbReference type="InterPro" id="IPR045865">
    <property type="entry name" value="ACT-like_dom_sf"/>
</dbReference>
<dbReference type="InterPro" id="IPR036291">
    <property type="entry name" value="NAD(P)-bd_dom_sf"/>
</dbReference>
<dbReference type="GO" id="GO:0008977">
    <property type="term" value="F:prephenate dehydrogenase (NAD+) activity"/>
    <property type="evidence" value="ECO:0007669"/>
    <property type="project" value="UniProtKB-EC"/>
</dbReference>
<comment type="similarity">
    <text evidence="2">Belongs to the prephenate/arogenate dehydrogenase family.</text>
</comment>